<feature type="signal peptide" evidence="8">
    <location>
        <begin position="1"/>
        <end position="16"/>
    </location>
</feature>
<evidence type="ECO:0000256" key="8">
    <source>
        <dbReference type="SAM" id="SignalP"/>
    </source>
</evidence>
<dbReference type="PANTHER" id="PTHR32234:SF0">
    <property type="entry name" value="THIOL:DISULFIDE INTERCHANGE PROTEIN DSBD"/>
    <property type="match status" value="1"/>
</dbReference>
<dbReference type="NCBIfam" id="NF001419">
    <property type="entry name" value="PRK00293.1"/>
    <property type="match status" value="1"/>
</dbReference>
<keyword evidence="5 7" id="KW-1133">Transmembrane helix</keyword>
<organism evidence="10">
    <name type="scientific">uncultured Sulfurovum sp</name>
    <dbReference type="NCBI Taxonomy" id="269237"/>
    <lineage>
        <taxon>Bacteria</taxon>
        <taxon>Pseudomonadati</taxon>
        <taxon>Campylobacterota</taxon>
        <taxon>Epsilonproteobacteria</taxon>
        <taxon>Campylobacterales</taxon>
        <taxon>Sulfurovaceae</taxon>
        <taxon>Sulfurovum</taxon>
        <taxon>environmental samples</taxon>
    </lineage>
</organism>
<accession>A0A6S6TMU9</accession>
<dbReference type="PROSITE" id="PS51352">
    <property type="entry name" value="THIOREDOXIN_2"/>
    <property type="match status" value="1"/>
</dbReference>
<feature type="transmembrane region" description="Helical" evidence="7">
    <location>
        <begin position="426"/>
        <end position="446"/>
    </location>
</feature>
<feature type="transmembrane region" description="Helical" evidence="7">
    <location>
        <begin position="253"/>
        <end position="275"/>
    </location>
</feature>
<keyword evidence="4" id="KW-0201">Cytochrome c-type biogenesis</keyword>
<reference evidence="10" key="1">
    <citation type="submission" date="2020-01" db="EMBL/GenBank/DDBJ databases">
        <authorList>
            <person name="Meier V. D."/>
            <person name="Meier V D."/>
        </authorList>
    </citation>
    <scope>NUCLEOTIDE SEQUENCE</scope>
    <source>
        <strain evidence="10">HLG_WM_MAG_05</strain>
    </source>
</reference>
<dbReference type="Pfam" id="PF11412">
    <property type="entry name" value="DsbD_N"/>
    <property type="match status" value="1"/>
</dbReference>
<dbReference type="GO" id="GO:0047134">
    <property type="term" value="F:protein-disulfide reductase [NAD(P)H] activity"/>
    <property type="evidence" value="ECO:0007669"/>
    <property type="project" value="UniProtKB-EC"/>
</dbReference>
<dbReference type="Gene3D" id="2.60.40.1250">
    <property type="entry name" value="Thiol:disulfide interchange protein DsbD, N-terminal domain"/>
    <property type="match status" value="1"/>
</dbReference>
<dbReference type="InterPro" id="IPR012336">
    <property type="entry name" value="Thioredoxin-like_fold"/>
</dbReference>
<keyword evidence="2" id="KW-1003">Cell membrane</keyword>
<name>A0A6S6TMU9_9BACT</name>
<dbReference type="Pfam" id="PF02683">
    <property type="entry name" value="DsbD_TM"/>
    <property type="match status" value="1"/>
</dbReference>
<feature type="transmembrane region" description="Helical" evidence="7">
    <location>
        <begin position="365"/>
        <end position="387"/>
    </location>
</feature>
<evidence type="ECO:0000256" key="5">
    <source>
        <dbReference type="ARBA" id="ARBA00022989"/>
    </source>
</evidence>
<feature type="transmembrane region" description="Helical" evidence="7">
    <location>
        <begin position="171"/>
        <end position="197"/>
    </location>
</feature>
<feature type="transmembrane region" description="Helical" evidence="7">
    <location>
        <begin position="296"/>
        <end position="326"/>
    </location>
</feature>
<keyword evidence="6 7" id="KW-0472">Membrane</keyword>
<dbReference type="InterPro" id="IPR036249">
    <property type="entry name" value="Thioredoxin-like_sf"/>
</dbReference>
<dbReference type="SUPFAM" id="SSF52833">
    <property type="entry name" value="Thioredoxin-like"/>
    <property type="match status" value="1"/>
</dbReference>
<evidence type="ECO:0000256" key="1">
    <source>
        <dbReference type="ARBA" id="ARBA00004651"/>
    </source>
</evidence>
<feature type="domain" description="Thioredoxin" evidence="9">
    <location>
        <begin position="450"/>
        <end position="590"/>
    </location>
</feature>
<evidence type="ECO:0000256" key="6">
    <source>
        <dbReference type="ARBA" id="ARBA00023136"/>
    </source>
</evidence>
<evidence type="ECO:0000256" key="4">
    <source>
        <dbReference type="ARBA" id="ARBA00022748"/>
    </source>
</evidence>
<dbReference type="InterPro" id="IPR003834">
    <property type="entry name" value="Cyt_c_assmbl_TM_dom"/>
</dbReference>
<evidence type="ECO:0000256" key="7">
    <source>
        <dbReference type="SAM" id="Phobius"/>
    </source>
</evidence>
<gene>
    <name evidence="10" type="ORF">HELGO_WM4746</name>
</gene>
<dbReference type="AlphaFoldDB" id="A0A6S6TMU9"/>
<evidence type="ECO:0000259" key="9">
    <source>
        <dbReference type="PROSITE" id="PS51352"/>
    </source>
</evidence>
<dbReference type="InterPro" id="IPR028250">
    <property type="entry name" value="DsbDN"/>
</dbReference>
<dbReference type="GO" id="GO:0017004">
    <property type="term" value="P:cytochrome complex assembly"/>
    <property type="evidence" value="ECO:0007669"/>
    <property type="project" value="UniProtKB-KW"/>
</dbReference>
<dbReference type="GO" id="GO:0005886">
    <property type="term" value="C:plasma membrane"/>
    <property type="evidence" value="ECO:0007669"/>
    <property type="project" value="UniProtKB-SubCell"/>
</dbReference>
<dbReference type="EMBL" id="CACVAU010000050">
    <property type="protein sequence ID" value="CAA6817113.1"/>
    <property type="molecule type" value="Genomic_DNA"/>
</dbReference>
<evidence type="ECO:0000256" key="3">
    <source>
        <dbReference type="ARBA" id="ARBA00022692"/>
    </source>
</evidence>
<feature type="transmembrane region" description="Helical" evidence="7">
    <location>
        <begin position="332"/>
        <end position="353"/>
    </location>
</feature>
<dbReference type="EC" id="1.8.1.8" evidence="10"/>
<comment type="subcellular location">
    <subcellularLocation>
        <location evidence="1">Cell membrane</location>
        <topology evidence="1">Multi-pass membrane protein</topology>
    </subcellularLocation>
</comment>
<feature type="transmembrane region" description="Helical" evidence="7">
    <location>
        <begin position="393"/>
        <end position="414"/>
    </location>
</feature>
<evidence type="ECO:0000313" key="10">
    <source>
        <dbReference type="EMBL" id="CAA6817113.1"/>
    </source>
</evidence>
<feature type="transmembrane region" description="Helical" evidence="7">
    <location>
        <begin position="217"/>
        <end position="241"/>
    </location>
</feature>
<protein>
    <submittedName>
        <fullName evidence="10">Cytochrome c-type biogenesis protein DsbD, protein-disulfide reductase (EC)</fullName>
        <ecNumber evidence="10">1.8.1.8</ecNumber>
    </submittedName>
</protein>
<dbReference type="SUPFAM" id="SSF74863">
    <property type="entry name" value="Thiol:disulfide interchange protein DsbD, N-terminal domain (DsbD-alpha)"/>
    <property type="match status" value="1"/>
</dbReference>
<proteinExistence type="predicted"/>
<dbReference type="Pfam" id="PF13098">
    <property type="entry name" value="Thioredoxin_2"/>
    <property type="match status" value="1"/>
</dbReference>
<keyword evidence="3 7" id="KW-0812">Transmembrane</keyword>
<dbReference type="Gene3D" id="3.40.30.10">
    <property type="entry name" value="Glutaredoxin"/>
    <property type="match status" value="1"/>
</dbReference>
<sequence length="590" mass="64307">MKFLKLLLLVTTIAYAGFGAKLKKDDLLSAEEAFQVTAVQKGDVIETRIILGDKIHVTADTLNYTIVEPDEIELDVKKPLAHKVDGDMVYEKEILVNIPLKTIYSEVSGKYTLAINFSGCSDAGICYNPISDKFNFEGNPNPQSTWDKISEAIDQANPMAMVDILINESSFFVIFLFLIMGLLLALTPCIFPMIPILSSIIVSQQTEDEEPSAFKGFFISLIYVLSMAVTYTLVGVISGLLGADIQAAMQSPWVLTAFALMFFALAISLFGYYEIQLPAKWQTKINSVSDDAQGNGIMGTVIMGFLSAFIIGPCVAPPLAGAVIFISQTGDALLGAMALFAMSMGMGLPLLLVGAGAGKFMPRPGGWMTAVSQTFGVVMLALAIFMLGKVVSAGVTMFLWSLLFMGTAFYMGVFDNASSRAGMKKLFQLLAFIFLLYGAILFIGFLTGSKSMLDPLEKFTAPTMIQEGSPKPSHPKAGVGYSIAKLQAEVEASIKPVLVDFRKKSCAACDELELLTFPNVAVKEELKRFTFIKIDVTNNTDEEKALMKKYNAFGTPSIIFFDKDNQYLVDKTVSGFVNAEKFTKHLKTIN</sequence>
<feature type="chain" id="PRO_5027610957" evidence="8">
    <location>
        <begin position="17"/>
        <end position="590"/>
    </location>
</feature>
<evidence type="ECO:0000256" key="2">
    <source>
        <dbReference type="ARBA" id="ARBA00022475"/>
    </source>
</evidence>
<dbReference type="InterPro" id="IPR036929">
    <property type="entry name" value="DsbDN_sf"/>
</dbReference>
<keyword evidence="8" id="KW-0732">Signal</keyword>
<dbReference type="PANTHER" id="PTHR32234">
    <property type="entry name" value="THIOL:DISULFIDE INTERCHANGE PROTEIN DSBD"/>
    <property type="match status" value="1"/>
</dbReference>
<dbReference type="InterPro" id="IPR013766">
    <property type="entry name" value="Thioredoxin_domain"/>
</dbReference>
<keyword evidence="10" id="KW-0560">Oxidoreductase</keyword>
<dbReference type="GO" id="GO:0045454">
    <property type="term" value="P:cell redox homeostasis"/>
    <property type="evidence" value="ECO:0007669"/>
    <property type="project" value="TreeGrafter"/>
</dbReference>